<dbReference type="GO" id="GO:0005634">
    <property type="term" value="C:nucleus"/>
    <property type="evidence" value="ECO:0007669"/>
    <property type="project" value="TreeGrafter"/>
</dbReference>
<evidence type="ECO:0000259" key="2">
    <source>
        <dbReference type="SMART" id="SM00731"/>
    </source>
</evidence>
<sequence length="705" mass="79480">MARLVEDSEDEFPDIAAIANRKPVSGNTASRPRRGKSVQTNETREEPSNATKRRDEIAKIRVEGSRITARRKDDEEVVRMRPKKRILNQTSENPLLRPLATSASSKEVSGVTKWVIKIEPRRQKLVRKQVPDVDSEDVSRLGSGGQDAQETVESRKQESPSKKVVPKEKLKAPTRKVIDLESDSEEFEGASGLSDFIVDDGIILENESVIESPPRPPRSVRKLVQGRRRPAVLEDSESEDLELQMGKLNFEDDVFQNSGKRSRDLKNILDDYEEENLPPLTASKIPDDGFKTIPTKASKTTTKQDMLTSDLEDPFTLSYSPPERKPRKVSKEIRFATPPRSPEPQPRKLQAPKKQFPRIPSTPHRQSMDTFWQQDVVNDWNDEYSPQKIFFPKPKPAEDISPQSSPKKSPTKQDRVAKEAKKAFSQSKHALAESFLAELDTTITNGEIARLSSYTGGVKIIWSKKLNTTAGRANWKRETIRSSTSAPTGTTIYRHHAAIELAEKVIDDENRLLNVIAHEFCHLANFMVSGIKTNPHGKEFKVWAAKCSRHFGDRGIEVTTKHSYEIDYKYVWSCTNERCGVLFKRHSKSVDPKRHQCGTCKSKLVQVKPVPRVDAGGGVKISEYQRFVKENMKRVKEENPGSPQKDIMGLVGKEYQLYKASKVGDGVNGVEKTGIEEVTASKEGSPDEDVGDVVRKLDFFDLRSL</sequence>
<feature type="domain" description="SprT-like" evidence="2">
    <location>
        <begin position="437"/>
        <end position="607"/>
    </location>
</feature>
<dbReference type="EMBL" id="FJUX01000048">
    <property type="protein sequence ID" value="CZT00851.1"/>
    <property type="molecule type" value="Genomic_DNA"/>
</dbReference>
<proteinExistence type="predicted"/>
<feature type="compositionally biased region" description="Basic and acidic residues" evidence="1">
    <location>
        <begin position="411"/>
        <end position="422"/>
    </location>
</feature>
<gene>
    <name evidence="3" type="ORF">RAG0_08723</name>
</gene>
<organism evidence="3 4">
    <name type="scientific">Rhynchosporium agropyri</name>
    <dbReference type="NCBI Taxonomy" id="914238"/>
    <lineage>
        <taxon>Eukaryota</taxon>
        <taxon>Fungi</taxon>
        <taxon>Dikarya</taxon>
        <taxon>Ascomycota</taxon>
        <taxon>Pezizomycotina</taxon>
        <taxon>Leotiomycetes</taxon>
        <taxon>Helotiales</taxon>
        <taxon>Ploettnerulaceae</taxon>
        <taxon>Rhynchosporium</taxon>
    </lineage>
</organism>
<dbReference type="SMART" id="SM00731">
    <property type="entry name" value="SprT"/>
    <property type="match status" value="1"/>
</dbReference>
<evidence type="ECO:0000313" key="4">
    <source>
        <dbReference type="Proteomes" id="UP000178912"/>
    </source>
</evidence>
<feature type="region of interest" description="Disordered" evidence="1">
    <location>
        <begin position="385"/>
        <end position="423"/>
    </location>
</feature>
<feature type="region of interest" description="Disordered" evidence="1">
    <location>
        <begin position="125"/>
        <end position="170"/>
    </location>
</feature>
<dbReference type="OrthoDB" id="20772at2759"/>
<evidence type="ECO:0000313" key="3">
    <source>
        <dbReference type="EMBL" id="CZT00851.1"/>
    </source>
</evidence>
<feature type="compositionally biased region" description="Basic and acidic residues" evidence="1">
    <location>
        <begin position="42"/>
        <end position="79"/>
    </location>
</feature>
<feature type="region of interest" description="Disordered" evidence="1">
    <location>
        <begin position="208"/>
        <end position="229"/>
    </location>
</feature>
<feature type="region of interest" description="Disordered" evidence="1">
    <location>
        <begin position="277"/>
        <end position="367"/>
    </location>
</feature>
<accession>A0A1E1KS60</accession>
<dbReference type="Proteomes" id="UP000178912">
    <property type="component" value="Unassembled WGS sequence"/>
</dbReference>
<protein>
    <recommendedName>
        <fullName evidence="2">SprT-like domain-containing protein</fullName>
    </recommendedName>
</protein>
<reference evidence="4" key="1">
    <citation type="submission" date="2016-03" db="EMBL/GenBank/DDBJ databases">
        <authorList>
            <person name="Guldener U."/>
        </authorList>
    </citation>
    <scope>NUCLEOTIDE SEQUENCE [LARGE SCALE GENOMIC DNA]</scope>
    <source>
        <strain evidence="4">04CH-RAC-A.6.1</strain>
    </source>
</reference>
<feature type="region of interest" description="Disordered" evidence="1">
    <location>
        <begin position="1"/>
        <end position="103"/>
    </location>
</feature>
<feature type="compositionally biased region" description="Basic and acidic residues" evidence="1">
    <location>
        <begin position="152"/>
        <end position="170"/>
    </location>
</feature>
<dbReference type="CDD" id="cd00084">
    <property type="entry name" value="HMG-box_SF"/>
    <property type="match status" value="1"/>
</dbReference>
<dbReference type="PANTHER" id="PTHR23099:SF0">
    <property type="entry name" value="GERM CELL NUCLEAR ACIDIC PROTEIN"/>
    <property type="match status" value="1"/>
</dbReference>
<name>A0A1E1KS60_9HELO</name>
<dbReference type="PANTHER" id="PTHR23099">
    <property type="entry name" value="TRANSCRIPTIONAL REGULATOR"/>
    <property type="match status" value="1"/>
</dbReference>
<dbReference type="AlphaFoldDB" id="A0A1E1KS60"/>
<dbReference type="InterPro" id="IPR006640">
    <property type="entry name" value="SprT-like_domain"/>
</dbReference>
<feature type="compositionally biased region" description="Basic residues" evidence="1">
    <location>
        <begin position="218"/>
        <end position="229"/>
    </location>
</feature>
<feature type="compositionally biased region" description="Polar residues" evidence="1">
    <location>
        <begin position="295"/>
        <end position="307"/>
    </location>
</feature>
<keyword evidence="4" id="KW-1185">Reference proteome</keyword>
<evidence type="ECO:0000256" key="1">
    <source>
        <dbReference type="SAM" id="MobiDB-lite"/>
    </source>
</evidence>
<dbReference type="Pfam" id="PF10263">
    <property type="entry name" value="SprT-like"/>
    <property type="match status" value="1"/>
</dbReference>
<dbReference type="GO" id="GO:0006950">
    <property type="term" value="P:response to stress"/>
    <property type="evidence" value="ECO:0007669"/>
    <property type="project" value="UniProtKB-ARBA"/>
</dbReference>